<sequence length="435" mass="46850">MSLKNISDRLSSIFGFGPDIRAPAPDEDFWRSVYKVGDSTIETIFTAQLSIVCTPDGTIKVPSDGKGEAGHPDNDHCDDSDLFLTALDFACGHLSSEKHGLMAADKFIPVLTRCITESLDSIQHADGYMKKQCGISALENPVLLQILVALAVKHRNMDLLRQLLGDSNSAAAAKLNMLSETETESLFATLDDAIYGAEVWACLAAAEWVKPMARTEVVDSPPVCPDLDEGVKIVEDALALQQTNPSAALAMINTLLASGWEPQCYTGLVLERLVESGTATMLLRYLPRVSRTLYDGIPPHSVWPGDACLVARAAARADEAEGLRVLRVLVGTGGMDVSTDCWYKAGVDDNHPHCYDPRLPDQSCANESPLHAAVQRGSAEVVGYLLGKGARRAKDAYGRDQAERAVLLGKEPVVEVFARFGWLSSTGGCLDGTTM</sequence>
<dbReference type="PROSITE" id="PS50297">
    <property type="entry name" value="ANK_REP_REGION"/>
    <property type="match status" value="1"/>
</dbReference>
<dbReference type="InterPro" id="IPR036770">
    <property type="entry name" value="Ankyrin_rpt-contain_sf"/>
</dbReference>
<evidence type="ECO:0000313" key="2">
    <source>
        <dbReference type="EMBL" id="KAK3682822.1"/>
    </source>
</evidence>
<gene>
    <name evidence="2" type="ORF">B0T22DRAFT_472054</name>
</gene>
<reference evidence="2" key="2">
    <citation type="submission" date="2023-06" db="EMBL/GenBank/DDBJ databases">
        <authorList>
            <consortium name="Lawrence Berkeley National Laboratory"/>
            <person name="Haridas S."/>
            <person name="Hensen N."/>
            <person name="Bonometti L."/>
            <person name="Westerberg I."/>
            <person name="Brannstrom I.O."/>
            <person name="Guillou S."/>
            <person name="Cros-Aarteil S."/>
            <person name="Calhoun S."/>
            <person name="Kuo A."/>
            <person name="Mondo S."/>
            <person name="Pangilinan J."/>
            <person name="Riley R."/>
            <person name="Labutti K."/>
            <person name="Andreopoulos B."/>
            <person name="Lipzen A."/>
            <person name="Chen C."/>
            <person name="Yanf M."/>
            <person name="Daum C."/>
            <person name="Ng V."/>
            <person name="Clum A."/>
            <person name="Steindorff A."/>
            <person name="Ohm R."/>
            <person name="Martin F."/>
            <person name="Silar P."/>
            <person name="Natvig D."/>
            <person name="Lalanne C."/>
            <person name="Gautier V."/>
            <person name="Ament-Velasquez S.L."/>
            <person name="Kruys A."/>
            <person name="Hutchinson M.I."/>
            <person name="Powell A.J."/>
            <person name="Barry K."/>
            <person name="Miller A.N."/>
            <person name="Grigoriev I.V."/>
            <person name="Debuchy R."/>
            <person name="Gladieux P."/>
            <person name="Thoren M.H."/>
            <person name="Johannesson H."/>
        </authorList>
    </citation>
    <scope>NUCLEOTIDE SEQUENCE</scope>
    <source>
        <strain evidence="2">CBS 314.62</strain>
    </source>
</reference>
<evidence type="ECO:0000313" key="3">
    <source>
        <dbReference type="Proteomes" id="UP001270362"/>
    </source>
</evidence>
<dbReference type="Gene3D" id="1.25.40.20">
    <property type="entry name" value="Ankyrin repeat-containing domain"/>
    <property type="match status" value="1"/>
</dbReference>
<name>A0AAE0X1N5_9PEZI</name>
<dbReference type="AlphaFoldDB" id="A0AAE0X1N5"/>
<evidence type="ECO:0000256" key="1">
    <source>
        <dbReference type="PROSITE-ProRule" id="PRU00023"/>
    </source>
</evidence>
<evidence type="ECO:0008006" key="4">
    <source>
        <dbReference type="Google" id="ProtNLM"/>
    </source>
</evidence>
<feature type="repeat" description="ANK" evidence="1">
    <location>
        <begin position="365"/>
        <end position="390"/>
    </location>
</feature>
<comment type="caution">
    <text evidence="2">The sequence shown here is derived from an EMBL/GenBank/DDBJ whole genome shotgun (WGS) entry which is preliminary data.</text>
</comment>
<organism evidence="2 3">
    <name type="scientific">Podospora appendiculata</name>
    <dbReference type="NCBI Taxonomy" id="314037"/>
    <lineage>
        <taxon>Eukaryota</taxon>
        <taxon>Fungi</taxon>
        <taxon>Dikarya</taxon>
        <taxon>Ascomycota</taxon>
        <taxon>Pezizomycotina</taxon>
        <taxon>Sordariomycetes</taxon>
        <taxon>Sordariomycetidae</taxon>
        <taxon>Sordariales</taxon>
        <taxon>Podosporaceae</taxon>
        <taxon>Podospora</taxon>
    </lineage>
</organism>
<reference evidence="2" key="1">
    <citation type="journal article" date="2023" name="Mol. Phylogenet. Evol.">
        <title>Genome-scale phylogeny and comparative genomics of the fungal order Sordariales.</title>
        <authorList>
            <person name="Hensen N."/>
            <person name="Bonometti L."/>
            <person name="Westerberg I."/>
            <person name="Brannstrom I.O."/>
            <person name="Guillou S."/>
            <person name="Cros-Aarteil S."/>
            <person name="Calhoun S."/>
            <person name="Haridas S."/>
            <person name="Kuo A."/>
            <person name="Mondo S."/>
            <person name="Pangilinan J."/>
            <person name="Riley R."/>
            <person name="LaButti K."/>
            <person name="Andreopoulos B."/>
            <person name="Lipzen A."/>
            <person name="Chen C."/>
            <person name="Yan M."/>
            <person name="Daum C."/>
            <person name="Ng V."/>
            <person name="Clum A."/>
            <person name="Steindorff A."/>
            <person name="Ohm R.A."/>
            <person name="Martin F."/>
            <person name="Silar P."/>
            <person name="Natvig D.O."/>
            <person name="Lalanne C."/>
            <person name="Gautier V."/>
            <person name="Ament-Velasquez S.L."/>
            <person name="Kruys A."/>
            <person name="Hutchinson M.I."/>
            <person name="Powell A.J."/>
            <person name="Barry K."/>
            <person name="Miller A.N."/>
            <person name="Grigoriev I.V."/>
            <person name="Debuchy R."/>
            <person name="Gladieux P."/>
            <person name="Hiltunen Thoren M."/>
            <person name="Johannesson H."/>
        </authorList>
    </citation>
    <scope>NUCLEOTIDE SEQUENCE</scope>
    <source>
        <strain evidence="2">CBS 314.62</strain>
    </source>
</reference>
<protein>
    <recommendedName>
        <fullName evidence="4">Ankyrin repeat protein</fullName>
    </recommendedName>
</protein>
<keyword evidence="3" id="KW-1185">Reference proteome</keyword>
<dbReference type="PROSITE" id="PS50088">
    <property type="entry name" value="ANK_REPEAT"/>
    <property type="match status" value="1"/>
</dbReference>
<dbReference type="InterPro" id="IPR002110">
    <property type="entry name" value="Ankyrin_rpt"/>
</dbReference>
<dbReference type="Proteomes" id="UP001270362">
    <property type="component" value="Unassembled WGS sequence"/>
</dbReference>
<dbReference type="SUPFAM" id="SSF48403">
    <property type="entry name" value="Ankyrin repeat"/>
    <property type="match status" value="1"/>
</dbReference>
<accession>A0AAE0X1N5</accession>
<proteinExistence type="predicted"/>
<dbReference type="Pfam" id="PF00023">
    <property type="entry name" value="Ank"/>
    <property type="match status" value="1"/>
</dbReference>
<keyword evidence="1" id="KW-0040">ANK repeat</keyword>
<dbReference type="EMBL" id="JAULSO010000005">
    <property type="protein sequence ID" value="KAK3682822.1"/>
    <property type="molecule type" value="Genomic_DNA"/>
</dbReference>